<evidence type="ECO:0000313" key="3">
    <source>
        <dbReference type="Proteomes" id="UP000767238"/>
    </source>
</evidence>
<reference evidence="2" key="1">
    <citation type="journal article" date="2021" name="J Fungi (Basel)">
        <title>Virulence traits and population genomics of the black yeast Aureobasidium melanogenum.</title>
        <authorList>
            <person name="Cernosa A."/>
            <person name="Sun X."/>
            <person name="Gostincar C."/>
            <person name="Fang C."/>
            <person name="Gunde-Cimerman N."/>
            <person name="Song Z."/>
        </authorList>
    </citation>
    <scope>NUCLEOTIDE SEQUENCE</scope>
    <source>
        <strain evidence="2">EXF-8016</strain>
    </source>
</reference>
<gene>
    <name evidence="2" type="ORF">KCV03_g9544</name>
</gene>
<dbReference type="Proteomes" id="UP000767238">
    <property type="component" value="Unassembled WGS sequence"/>
</dbReference>
<organism evidence="2 3">
    <name type="scientific">Aureobasidium melanogenum</name>
    <name type="common">Aureobasidium pullulans var. melanogenum</name>
    <dbReference type="NCBI Taxonomy" id="46634"/>
    <lineage>
        <taxon>Eukaryota</taxon>
        <taxon>Fungi</taxon>
        <taxon>Dikarya</taxon>
        <taxon>Ascomycota</taxon>
        <taxon>Pezizomycotina</taxon>
        <taxon>Dothideomycetes</taxon>
        <taxon>Dothideomycetidae</taxon>
        <taxon>Dothideales</taxon>
        <taxon>Saccotheciaceae</taxon>
        <taxon>Aureobasidium</taxon>
    </lineage>
</organism>
<sequence length="70" mass="7596">MAITAIATVALQLHEWNLSPGTSPVVQGIQQDATTVDNAMLYKRQRFLDLGGQALSITLLAWASWVVLSN</sequence>
<accession>A0A9P8K2S0</accession>
<keyword evidence="1" id="KW-0812">Transmembrane</keyword>
<dbReference type="AlphaFoldDB" id="A0A9P8K2S0"/>
<protein>
    <submittedName>
        <fullName evidence="2">Uncharacterized protein</fullName>
    </submittedName>
</protein>
<reference evidence="2" key="2">
    <citation type="submission" date="2021-08" db="EMBL/GenBank/DDBJ databases">
        <authorList>
            <person name="Gostincar C."/>
            <person name="Sun X."/>
            <person name="Song Z."/>
            <person name="Gunde-Cimerman N."/>
        </authorList>
    </citation>
    <scope>NUCLEOTIDE SEQUENCE</scope>
    <source>
        <strain evidence="2">EXF-8016</strain>
    </source>
</reference>
<keyword evidence="1" id="KW-0472">Membrane</keyword>
<evidence type="ECO:0000313" key="2">
    <source>
        <dbReference type="EMBL" id="KAH0211933.1"/>
    </source>
</evidence>
<feature type="transmembrane region" description="Helical" evidence="1">
    <location>
        <begin position="47"/>
        <end position="68"/>
    </location>
</feature>
<keyword evidence="1" id="KW-1133">Transmembrane helix</keyword>
<dbReference type="EMBL" id="JAHFYH010000128">
    <property type="protein sequence ID" value="KAH0211933.1"/>
    <property type="molecule type" value="Genomic_DNA"/>
</dbReference>
<comment type="caution">
    <text evidence="2">The sequence shown here is derived from an EMBL/GenBank/DDBJ whole genome shotgun (WGS) entry which is preliminary data.</text>
</comment>
<name>A0A9P8K2S0_AURME</name>
<feature type="non-terminal residue" evidence="2">
    <location>
        <position position="70"/>
    </location>
</feature>
<evidence type="ECO:0000256" key="1">
    <source>
        <dbReference type="SAM" id="Phobius"/>
    </source>
</evidence>
<proteinExistence type="predicted"/>